<organism evidence="1">
    <name type="scientific">Myoviridae sp. ctBoB21</name>
    <dbReference type="NCBI Taxonomy" id="2827287"/>
    <lineage>
        <taxon>Viruses</taxon>
        <taxon>Duplodnaviria</taxon>
        <taxon>Heunggongvirae</taxon>
        <taxon>Uroviricota</taxon>
        <taxon>Caudoviricetes</taxon>
    </lineage>
</organism>
<protein>
    <submittedName>
        <fullName evidence="1">Uncharacterized protein</fullName>
    </submittedName>
</protein>
<dbReference type="EMBL" id="BK015822">
    <property type="protein sequence ID" value="DAE26711.1"/>
    <property type="molecule type" value="Genomic_DNA"/>
</dbReference>
<sequence length="95" mass="10990">MIQEEYKKNEEYVNSTILPKLQEIQRNLLKTPSKLSIDVSARNDGNGYVSSFVCVRNDNGNIIDSCFAHFLCVDSKEEIDEIYNEFVEFIKKYSA</sequence>
<proteinExistence type="predicted"/>
<reference evidence="1" key="1">
    <citation type="journal article" date="2021" name="Proc. Natl. Acad. Sci. U.S.A.">
        <title>A Catalog of Tens of Thousands of Viruses from Human Metagenomes Reveals Hidden Associations with Chronic Diseases.</title>
        <authorList>
            <person name="Tisza M.J."/>
            <person name="Buck C.B."/>
        </authorList>
    </citation>
    <scope>NUCLEOTIDE SEQUENCE</scope>
    <source>
        <strain evidence="1">CtBoB21</strain>
    </source>
</reference>
<evidence type="ECO:0000313" key="1">
    <source>
        <dbReference type="EMBL" id="DAE26711.1"/>
    </source>
</evidence>
<accession>A0A8S5R5K6</accession>
<name>A0A8S5R5K6_9CAUD</name>